<keyword evidence="1" id="KW-1133">Transmembrane helix</keyword>
<feature type="transmembrane region" description="Helical" evidence="1">
    <location>
        <begin position="323"/>
        <end position="341"/>
    </location>
</feature>
<evidence type="ECO:0000313" key="3">
    <source>
        <dbReference type="Proteomes" id="UP000198287"/>
    </source>
</evidence>
<accession>A0A226DSG4</accession>
<organism evidence="2 3">
    <name type="scientific">Folsomia candida</name>
    <name type="common">Springtail</name>
    <dbReference type="NCBI Taxonomy" id="158441"/>
    <lineage>
        <taxon>Eukaryota</taxon>
        <taxon>Metazoa</taxon>
        <taxon>Ecdysozoa</taxon>
        <taxon>Arthropoda</taxon>
        <taxon>Hexapoda</taxon>
        <taxon>Collembola</taxon>
        <taxon>Entomobryomorpha</taxon>
        <taxon>Isotomoidea</taxon>
        <taxon>Isotomidae</taxon>
        <taxon>Proisotominae</taxon>
        <taxon>Folsomia</taxon>
    </lineage>
</organism>
<name>A0A226DSG4_FOLCA</name>
<dbReference type="EMBL" id="LNIX01000014">
    <property type="protein sequence ID" value="OXA47156.1"/>
    <property type="molecule type" value="Genomic_DNA"/>
</dbReference>
<proteinExistence type="predicted"/>
<keyword evidence="1" id="KW-0472">Membrane</keyword>
<comment type="caution">
    <text evidence="2">The sequence shown here is derived from an EMBL/GenBank/DDBJ whole genome shotgun (WGS) entry which is preliminary data.</text>
</comment>
<dbReference type="Proteomes" id="UP000198287">
    <property type="component" value="Unassembled WGS sequence"/>
</dbReference>
<evidence type="ECO:0000256" key="1">
    <source>
        <dbReference type="SAM" id="Phobius"/>
    </source>
</evidence>
<keyword evidence="1" id="KW-0812">Transmembrane</keyword>
<feature type="transmembrane region" description="Helical" evidence="1">
    <location>
        <begin position="582"/>
        <end position="604"/>
    </location>
</feature>
<dbReference type="AlphaFoldDB" id="A0A226DSG4"/>
<gene>
    <name evidence="2" type="ORF">Fcan01_18295</name>
</gene>
<keyword evidence="3" id="KW-1185">Reference proteome</keyword>
<reference evidence="2 3" key="1">
    <citation type="submission" date="2015-12" db="EMBL/GenBank/DDBJ databases">
        <title>The genome of Folsomia candida.</title>
        <authorList>
            <person name="Faddeeva A."/>
            <person name="Derks M.F."/>
            <person name="Anvar Y."/>
            <person name="Smit S."/>
            <person name="Van Straalen N."/>
            <person name="Roelofs D."/>
        </authorList>
    </citation>
    <scope>NUCLEOTIDE SEQUENCE [LARGE SCALE GENOMIC DNA]</scope>
    <source>
        <strain evidence="2 3">VU population</strain>
        <tissue evidence="2">Whole body</tissue>
    </source>
</reference>
<protein>
    <submittedName>
        <fullName evidence="2">Uncharacterized protein</fullName>
    </submittedName>
</protein>
<evidence type="ECO:0000313" key="2">
    <source>
        <dbReference type="EMBL" id="OXA47156.1"/>
    </source>
</evidence>
<sequence>MSRAVTFLNMLTQFHYLEIVSFSDILPQLFHLPVFQTRIINYNVSLRGADKLSKIRIYNVTEIINLDVKFSVNFSKFVDILDSRNFRNNPTFRVFLSSNENLTLNGTTARHGYTSILLKVGNFDSSPVLETVHILREFKSIEACRREICHNIDATFKNIFWIQDTELNSQTIHVSIPSYNGVDADFFSVGDMNSEFNKLCADQTDTYSDIAHTFMALPPEICLLIGFKRKTNDTIRLVEKIPARSPGFFKITKLENILVPISVNIFPYAESRDALEYTVFVNKSSLVLNLMVLKPFDKFVWTAFFTGAMAMSLILCYSLQKGWSYLGASLFWAIGVFWGQGNQRFESEVRHVCGLLIATWSLTMITLSNCYADLFYAELMTGVKPNVANNLGGILSQGDIKVYTFKNHHDSGQTDAMVGKMSAFKSRSTSRSTKVNDIRVPDVASFEISVHSLAYFGRVGGKKISPKFILLQSSSDLDKFAALMKITDRFVRVKNDDFHLIGIRAGWTSSRNSISKIFGSMLKGYSESGIYSVWGRRWHSLLKRAGLYLLRKKIKKINSKGDHGGSVGKQRALSWGQVRMNFVLLAAGAGVSGLAQFMEVAWFVNMEKYIELK</sequence>
<feature type="transmembrane region" description="Helical" evidence="1">
    <location>
        <begin position="299"/>
        <end position="317"/>
    </location>
</feature>